<feature type="region of interest" description="Disordered" evidence="1">
    <location>
        <begin position="1"/>
        <end position="123"/>
    </location>
</feature>
<evidence type="ECO:0000313" key="3">
    <source>
        <dbReference type="EMBL" id="JAG54036.1"/>
    </source>
</evidence>
<dbReference type="AlphaFoldDB" id="A0A0A9XXT5"/>
<reference evidence="2" key="1">
    <citation type="journal article" date="2014" name="PLoS ONE">
        <title>Transcriptome-Based Identification of ABC Transporters in the Western Tarnished Plant Bug Lygus hesperus.</title>
        <authorList>
            <person name="Hull J.J."/>
            <person name="Chaney K."/>
            <person name="Geib S.M."/>
            <person name="Fabrick J.A."/>
            <person name="Brent C.S."/>
            <person name="Walsh D."/>
            <person name="Lavine L.C."/>
        </authorList>
    </citation>
    <scope>NUCLEOTIDE SEQUENCE</scope>
</reference>
<sequence length="123" mass="14279">MGRFINGDRTRTSPRSRLNNRISPARFDTPTPQNQQNGVQKASEVANDVDRTASQNEPNNKRKPPCKRRRLRRSRRKLVLMKSHPELKKRIRQKRILLSVPKSKPGKPGRKASKSNNFKKTKK</sequence>
<name>A0A0A9XXT5_LYGHE</name>
<protein>
    <submittedName>
        <fullName evidence="2">Myosin-1</fullName>
    </submittedName>
</protein>
<feature type="compositionally biased region" description="Polar residues" evidence="1">
    <location>
        <begin position="13"/>
        <end position="22"/>
    </location>
</feature>
<gene>
    <name evidence="2" type="primary">MYO1_0</name>
    <name evidence="2" type="ORF">CM83_14079</name>
</gene>
<evidence type="ECO:0000256" key="1">
    <source>
        <dbReference type="SAM" id="MobiDB-lite"/>
    </source>
</evidence>
<dbReference type="EMBL" id="GBHO01021519">
    <property type="protein sequence ID" value="JAG22085.1"/>
    <property type="molecule type" value="Transcribed_RNA"/>
</dbReference>
<feature type="compositionally biased region" description="Basic residues" evidence="1">
    <location>
        <begin position="61"/>
        <end position="79"/>
    </location>
</feature>
<feature type="compositionally biased region" description="Polar residues" evidence="1">
    <location>
        <begin position="30"/>
        <end position="40"/>
    </location>
</feature>
<reference evidence="2" key="2">
    <citation type="submission" date="2014-07" db="EMBL/GenBank/DDBJ databases">
        <authorList>
            <person name="Hull J."/>
        </authorList>
    </citation>
    <scope>NUCLEOTIDE SEQUENCE</scope>
</reference>
<evidence type="ECO:0000313" key="2">
    <source>
        <dbReference type="EMBL" id="JAG22085.1"/>
    </source>
</evidence>
<proteinExistence type="predicted"/>
<feature type="compositionally biased region" description="Basic residues" evidence="1">
    <location>
        <begin position="104"/>
        <end position="123"/>
    </location>
</feature>
<dbReference type="EMBL" id="GBRD01011788">
    <property type="protein sequence ID" value="JAG54036.1"/>
    <property type="molecule type" value="Transcribed_RNA"/>
</dbReference>
<reference evidence="3" key="3">
    <citation type="submission" date="2014-09" db="EMBL/GenBank/DDBJ databases">
        <authorList>
            <person name="Magalhaes I.L.F."/>
            <person name="Oliveira U."/>
            <person name="Santos F.R."/>
            <person name="Vidigal T.H.D.A."/>
            <person name="Brescovit A.D."/>
            <person name="Santos A.J."/>
        </authorList>
    </citation>
    <scope>NUCLEOTIDE SEQUENCE</scope>
</reference>
<accession>A0A0A9XXT5</accession>
<organism evidence="2">
    <name type="scientific">Lygus hesperus</name>
    <name type="common">Western plant bug</name>
    <dbReference type="NCBI Taxonomy" id="30085"/>
    <lineage>
        <taxon>Eukaryota</taxon>
        <taxon>Metazoa</taxon>
        <taxon>Ecdysozoa</taxon>
        <taxon>Arthropoda</taxon>
        <taxon>Hexapoda</taxon>
        <taxon>Insecta</taxon>
        <taxon>Pterygota</taxon>
        <taxon>Neoptera</taxon>
        <taxon>Paraneoptera</taxon>
        <taxon>Hemiptera</taxon>
        <taxon>Heteroptera</taxon>
        <taxon>Panheteroptera</taxon>
        <taxon>Cimicomorpha</taxon>
        <taxon>Miridae</taxon>
        <taxon>Mirini</taxon>
        <taxon>Lygus</taxon>
    </lineage>
</organism>
<feature type="compositionally biased region" description="Basic and acidic residues" evidence="1">
    <location>
        <begin position="1"/>
        <end position="11"/>
    </location>
</feature>